<dbReference type="Proteomes" id="UP000193689">
    <property type="component" value="Unassembled WGS sequence"/>
</dbReference>
<organism evidence="1 2">
    <name type="scientific">Pseudomassariella vexata</name>
    <dbReference type="NCBI Taxonomy" id="1141098"/>
    <lineage>
        <taxon>Eukaryota</taxon>
        <taxon>Fungi</taxon>
        <taxon>Dikarya</taxon>
        <taxon>Ascomycota</taxon>
        <taxon>Pezizomycotina</taxon>
        <taxon>Sordariomycetes</taxon>
        <taxon>Xylariomycetidae</taxon>
        <taxon>Amphisphaeriales</taxon>
        <taxon>Pseudomassariaceae</taxon>
        <taxon>Pseudomassariella</taxon>
    </lineage>
</organism>
<evidence type="ECO:0000313" key="1">
    <source>
        <dbReference type="EMBL" id="ORY69553.1"/>
    </source>
</evidence>
<sequence length="380" mass="42915">MSRKSVLGAFCAHNGALEAASRSIARAGQQRTFSSTPQRKAKHVPIFTKTSSPELDDLLGSIRNKIILPSFLPQEQRKKLFRQRYEKKLESDPIIIEVDGEIFKFRHMDPQKGNMPNTRKSVIQAIQAFSKDEDFANLVPLLEGIYHAKRKLPEDFYAKIARELGKKGRVYDVIECARMIKRTGYKLDTSEKVNTVLADVQMKAIDAGWSKGQTEQSLRWTEMVLDIIEEEEHQPRVKADLPLNRDPQVLLAPLHLATVLVAKHEADEQMVAKMNKYAREVVRLWPEGTKLRELHVAESYVEGGPMHYLMEPNKFVSLAAPLLFGLEMAVDTVKDAQLADELRSKCAVLGGEIQTARQENKAVRPEGGRAEGVWAKLYSA</sequence>
<dbReference type="RefSeq" id="XP_040719503.1">
    <property type="nucleotide sequence ID" value="XM_040855225.1"/>
</dbReference>
<proteinExistence type="predicted"/>
<reference evidence="1 2" key="1">
    <citation type="submission" date="2016-07" db="EMBL/GenBank/DDBJ databases">
        <title>Pervasive Adenine N6-methylation of Active Genes in Fungi.</title>
        <authorList>
            <consortium name="DOE Joint Genome Institute"/>
            <person name="Mondo S.J."/>
            <person name="Dannebaum R.O."/>
            <person name="Kuo R.C."/>
            <person name="Labutti K."/>
            <person name="Haridas S."/>
            <person name="Kuo A."/>
            <person name="Salamov A."/>
            <person name="Ahrendt S.R."/>
            <person name="Lipzen A."/>
            <person name="Sullivan W."/>
            <person name="Andreopoulos W.B."/>
            <person name="Clum A."/>
            <person name="Lindquist E."/>
            <person name="Daum C."/>
            <person name="Ramamoorthy G.K."/>
            <person name="Gryganskyi A."/>
            <person name="Culley D."/>
            <person name="Magnuson J.K."/>
            <person name="James T.Y."/>
            <person name="O'Malley M.A."/>
            <person name="Stajich J.E."/>
            <person name="Spatafora J.W."/>
            <person name="Visel A."/>
            <person name="Grigoriev I.V."/>
        </authorList>
    </citation>
    <scope>NUCLEOTIDE SEQUENCE [LARGE SCALE GENOMIC DNA]</scope>
    <source>
        <strain evidence="1 2">CBS 129021</strain>
    </source>
</reference>
<comment type="caution">
    <text evidence="1">The sequence shown here is derived from an EMBL/GenBank/DDBJ whole genome shotgun (WGS) entry which is preliminary data.</text>
</comment>
<dbReference type="EMBL" id="MCFJ01000002">
    <property type="protein sequence ID" value="ORY69553.1"/>
    <property type="molecule type" value="Genomic_DNA"/>
</dbReference>
<dbReference type="GeneID" id="63771437"/>
<dbReference type="STRING" id="1141098.A0A1Y2ED94"/>
<protein>
    <submittedName>
        <fullName evidence="1">Uncharacterized protein</fullName>
    </submittedName>
</protein>
<keyword evidence="2" id="KW-1185">Reference proteome</keyword>
<dbReference type="AlphaFoldDB" id="A0A1Y2ED94"/>
<name>A0A1Y2ED94_9PEZI</name>
<dbReference type="OrthoDB" id="5405126at2759"/>
<accession>A0A1Y2ED94</accession>
<gene>
    <name evidence="1" type="ORF">BCR38DRAFT_333436</name>
</gene>
<dbReference type="InParanoid" id="A0A1Y2ED94"/>
<evidence type="ECO:0000313" key="2">
    <source>
        <dbReference type="Proteomes" id="UP000193689"/>
    </source>
</evidence>